<organism evidence="3 4">
    <name type="scientific">[Myrmecia] bisecta</name>
    <dbReference type="NCBI Taxonomy" id="41462"/>
    <lineage>
        <taxon>Eukaryota</taxon>
        <taxon>Viridiplantae</taxon>
        <taxon>Chlorophyta</taxon>
        <taxon>core chlorophytes</taxon>
        <taxon>Trebouxiophyceae</taxon>
        <taxon>Trebouxiales</taxon>
        <taxon>Trebouxiaceae</taxon>
        <taxon>Myrmecia</taxon>
    </lineage>
</organism>
<dbReference type="Proteomes" id="UP001489004">
    <property type="component" value="Unassembled WGS sequence"/>
</dbReference>
<dbReference type="SUPFAM" id="SSF52047">
    <property type="entry name" value="RNI-like"/>
    <property type="match status" value="2"/>
</dbReference>
<feature type="region of interest" description="Disordered" evidence="2">
    <location>
        <begin position="1"/>
        <end position="22"/>
    </location>
</feature>
<protein>
    <submittedName>
        <fullName evidence="3">Uncharacterized protein</fullName>
    </submittedName>
</protein>
<evidence type="ECO:0000313" key="3">
    <source>
        <dbReference type="EMBL" id="KAK9829590.1"/>
    </source>
</evidence>
<dbReference type="AlphaFoldDB" id="A0AAW1R6I0"/>
<comment type="caution">
    <text evidence="3">The sequence shown here is derived from an EMBL/GenBank/DDBJ whole genome shotgun (WGS) entry which is preliminary data.</text>
</comment>
<dbReference type="GO" id="GO:0005930">
    <property type="term" value="C:axoneme"/>
    <property type="evidence" value="ECO:0007669"/>
    <property type="project" value="UniProtKB-SubCell"/>
</dbReference>
<dbReference type="Gene3D" id="3.80.10.10">
    <property type="entry name" value="Ribonuclease Inhibitor"/>
    <property type="match status" value="1"/>
</dbReference>
<comment type="subcellular location">
    <subcellularLocation>
        <location evidence="1">Cytoplasm</location>
        <location evidence="1">Cytoskeleton</location>
        <location evidence="1">Cilium axoneme</location>
    </subcellularLocation>
</comment>
<evidence type="ECO:0000313" key="4">
    <source>
        <dbReference type="Proteomes" id="UP001489004"/>
    </source>
</evidence>
<dbReference type="EMBL" id="JALJOR010000001">
    <property type="protein sequence ID" value="KAK9829590.1"/>
    <property type="molecule type" value="Genomic_DNA"/>
</dbReference>
<name>A0AAW1R6I0_9CHLO</name>
<proteinExistence type="predicted"/>
<evidence type="ECO:0000256" key="2">
    <source>
        <dbReference type="SAM" id="MobiDB-lite"/>
    </source>
</evidence>
<gene>
    <name evidence="3" type="ORF">WJX72_006712</name>
</gene>
<keyword evidence="4" id="KW-1185">Reference proteome</keyword>
<sequence>MGTCWGPRVSGAESSSGEPVSQKLHGAAHKIHSVAHDTKKGVLRHLSSGLLRQAKGVENHTATGFQDLPMENLRHLAIAHYDLHSFEEAHASALSAWQHLHSLRITNCTVQPPFIQMLECVLPRLTHLHIWLDNDATDAIYSAVHWLAQGLGTHGKLLQDVDIRLPNKGDEHIPMALLAELSSARSIRLGRAEDINTPFPPPFKYAGARCCQLTCTHLELGRQLPLRLQASEAIVQNSALQRLSVHVIGGFPSDVSRLRNLTSLFLGLHQLDSRPEDTFRALGQLVTLKCLQLGSDEAVNDACVARLESLTALTQLTFSSKFCEPALSRRSLASVAKLVQLRHLEATSSLVLEEADLALLAPLTRLQHLDVGTFTCFTNQAMQLLQPLGALRRLWLRVPREVMFAHQKETVQHDAQRQAI</sequence>
<reference evidence="3 4" key="1">
    <citation type="journal article" date="2024" name="Nat. Commun.">
        <title>Phylogenomics reveals the evolutionary origins of lichenization in chlorophyte algae.</title>
        <authorList>
            <person name="Puginier C."/>
            <person name="Libourel C."/>
            <person name="Otte J."/>
            <person name="Skaloud P."/>
            <person name="Haon M."/>
            <person name="Grisel S."/>
            <person name="Petersen M."/>
            <person name="Berrin J.G."/>
            <person name="Delaux P.M."/>
            <person name="Dal Grande F."/>
            <person name="Keller J."/>
        </authorList>
    </citation>
    <scope>NUCLEOTIDE SEQUENCE [LARGE SCALE GENOMIC DNA]</scope>
    <source>
        <strain evidence="3 4">SAG 2043</strain>
    </source>
</reference>
<evidence type="ECO:0000256" key="1">
    <source>
        <dbReference type="ARBA" id="ARBA00004430"/>
    </source>
</evidence>
<dbReference type="InterPro" id="IPR032675">
    <property type="entry name" value="LRR_dom_sf"/>
</dbReference>
<accession>A0AAW1R6I0</accession>